<gene>
    <name evidence="1" type="ORF">K8V70_02925</name>
</gene>
<dbReference type="EMBL" id="DYUZ01000012">
    <property type="protein sequence ID" value="HJG36804.1"/>
    <property type="molecule type" value="Genomic_DNA"/>
</dbReference>
<evidence type="ECO:0008006" key="3">
    <source>
        <dbReference type="Google" id="ProtNLM"/>
    </source>
</evidence>
<reference evidence="1" key="1">
    <citation type="journal article" date="2021" name="PeerJ">
        <title>Extensive microbial diversity within the chicken gut microbiome revealed by metagenomics and culture.</title>
        <authorList>
            <person name="Gilroy R."/>
            <person name="Ravi A."/>
            <person name="Getino M."/>
            <person name="Pursley I."/>
            <person name="Horton D.L."/>
            <person name="Alikhan N.F."/>
            <person name="Baker D."/>
            <person name="Gharbi K."/>
            <person name="Hall N."/>
            <person name="Watson M."/>
            <person name="Adriaenssens E.M."/>
            <person name="Foster-Nyarko E."/>
            <person name="Jarju S."/>
            <person name="Secka A."/>
            <person name="Antonio M."/>
            <person name="Oren A."/>
            <person name="Chaudhuri R.R."/>
            <person name="La Ragione R."/>
            <person name="Hildebrand F."/>
            <person name="Pallen M.J."/>
        </authorList>
    </citation>
    <scope>NUCLEOTIDE SEQUENCE</scope>
    <source>
        <strain evidence="1">ChiHjej13B12-9602</strain>
    </source>
</reference>
<reference evidence="1" key="2">
    <citation type="submission" date="2021-09" db="EMBL/GenBank/DDBJ databases">
        <authorList>
            <person name="Gilroy R."/>
        </authorList>
    </citation>
    <scope>NUCLEOTIDE SEQUENCE</scope>
    <source>
        <strain evidence="1">ChiHjej13B12-9602</strain>
    </source>
</reference>
<sequence>MVLADECFRIFETSPEMGAEAEARWGLVEHAWEAGVSTSLVSIEYDAGKGAFCSTDNGARRRSLASAKAALNGYQKGQCFYCYADIELEGKQACDVDHFFPHVLSTSIPGVNMDGVWNLVLACPECNRGVEGKFARVPEIAYLERLSRRNEFLISSHHPLREAIIAQTGATEEERRAFLSRMDRLAIDHLIHRWGTTARGSATF</sequence>
<evidence type="ECO:0000313" key="2">
    <source>
        <dbReference type="Proteomes" id="UP000753256"/>
    </source>
</evidence>
<protein>
    <recommendedName>
        <fullName evidence="3">HNH endonuclease</fullName>
    </recommendedName>
</protein>
<dbReference type="Gene3D" id="1.10.30.50">
    <property type="match status" value="1"/>
</dbReference>
<dbReference type="Proteomes" id="UP000753256">
    <property type="component" value="Unassembled WGS sequence"/>
</dbReference>
<organism evidence="1 2">
    <name type="scientific">Enorma phocaeensis</name>
    <dbReference type="NCBI Taxonomy" id="1871019"/>
    <lineage>
        <taxon>Bacteria</taxon>
        <taxon>Bacillati</taxon>
        <taxon>Actinomycetota</taxon>
        <taxon>Coriobacteriia</taxon>
        <taxon>Coriobacteriales</taxon>
        <taxon>Coriobacteriaceae</taxon>
        <taxon>Enorma</taxon>
    </lineage>
</organism>
<accession>A0A921IT44</accession>
<dbReference type="RefSeq" id="WP_273189185.1">
    <property type="nucleotide sequence ID" value="NZ_DYUZ01000012.1"/>
</dbReference>
<evidence type="ECO:0000313" key="1">
    <source>
        <dbReference type="EMBL" id="HJG36804.1"/>
    </source>
</evidence>
<comment type="caution">
    <text evidence="1">The sequence shown here is derived from an EMBL/GenBank/DDBJ whole genome shotgun (WGS) entry which is preliminary data.</text>
</comment>
<name>A0A921IT44_9ACTN</name>
<proteinExistence type="predicted"/>
<dbReference type="AlphaFoldDB" id="A0A921IT44"/>